<feature type="chain" id="PRO_5040231298" description="WSC domain-containing protein" evidence="7">
    <location>
        <begin position="31"/>
        <end position="315"/>
    </location>
</feature>
<feature type="transmembrane region" description="Helical" evidence="6">
    <location>
        <begin position="217"/>
        <end position="239"/>
    </location>
</feature>
<evidence type="ECO:0000256" key="7">
    <source>
        <dbReference type="SAM" id="SignalP"/>
    </source>
</evidence>
<feature type="domain" description="WSC" evidence="8">
    <location>
        <begin position="50"/>
        <end position="137"/>
    </location>
</feature>
<feature type="compositionally biased region" description="Polar residues" evidence="5">
    <location>
        <begin position="189"/>
        <end position="200"/>
    </location>
</feature>
<dbReference type="Proteomes" id="UP000756132">
    <property type="component" value="Chromosome 11"/>
</dbReference>
<dbReference type="GO" id="GO:0016020">
    <property type="term" value="C:membrane"/>
    <property type="evidence" value="ECO:0007669"/>
    <property type="project" value="UniProtKB-SubCell"/>
</dbReference>
<dbReference type="PANTHER" id="PTHR15549">
    <property type="entry name" value="PAIRED IMMUNOGLOBULIN-LIKE TYPE 2 RECEPTOR"/>
    <property type="match status" value="1"/>
</dbReference>
<evidence type="ECO:0000256" key="3">
    <source>
        <dbReference type="ARBA" id="ARBA00022989"/>
    </source>
</evidence>
<dbReference type="PROSITE" id="PS51212">
    <property type="entry name" value="WSC"/>
    <property type="match status" value="1"/>
</dbReference>
<feature type="region of interest" description="Disordered" evidence="5">
    <location>
        <begin position="146"/>
        <end position="176"/>
    </location>
</feature>
<keyword evidence="4 6" id="KW-0472">Membrane</keyword>
<accession>A0A9Q8PK66</accession>
<dbReference type="PANTHER" id="PTHR15549:SF26">
    <property type="entry name" value="AXIAL BUDDING PATTERN PROTEIN 2-RELATED"/>
    <property type="match status" value="1"/>
</dbReference>
<name>A0A9Q8PK66_PASFU</name>
<evidence type="ECO:0000259" key="8">
    <source>
        <dbReference type="PROSITE" id="PS51212"/>
    </source>
</evidence>
<keyword evidence="7" id="KW-0732">Signal</keyword>
<dbReference type="InterPro" id="IPR002889">
    <property type="entry name" value="WSC_carb-bd"/>
</dbReference>
<evidence type="ECO:0000256" key="5">
    <source>
        <dbReference type="SAM" id="MobiDB-lite"/>
    </source>
</evidence>
<reference evidence="9" key="1">
    <citation type="submission" date="2021-12" db="EMBL/GenBank/DDBJ databases">
        <authorList>
            <person name="Zaccaron A."/>
            <person name="Stergiopoulos I."/>
        </authorList>
    </citation>
    <scope>NUCLEOTIDE SEQUENCE</scope>
    <source>
        <strain evidence="9">Race5_Kim</strain>
    </source>
</reference>
<dbReference type="GeneID" id="71993024"/>
<evidence type="ECO:0000256" key="4">
    <source>
        <dbReference type="ARBA" id="ARBA00023136"/>
    </source>
</evidence>
<dbReference type="GO" id="GO:0071944">
    <property type="term" value="C:cell periphery"/>
    <property type="evidence" value="ECO:0007669"/>
    <property type="project" value="UniProtKB-ARBA"/>
</dbReference>
<dbReference type="Pfam" id="PF01822">
    <property type="entry name" value="WSC"/>
    <property type="match status" value="1"/>
</dbReference>
<dbReference type="SMART" id="SM00321">
    <property type="entry name" value="WSC"/>
    <property type="match status" value="1"/>
</dbReference>
<proteinExistence type="predicted"/>
<reference evidence="9" key="2">
    <citation type="journal article" date="2022" name="Microb. Genom.">
        <title>A chromosome-scale genome assembly of the tomato pathogen Cladosporium fulvum reveals a compartmentalized genome architecture and the presence of a dispensable chromosome.</title>
        <authorList>
            <person name="Zaccaron A.Z."/>
            <person name="Chen L.H."/>
            <person name="Samaras A."/>
            <person name="Stergiopoulos I."/>
        </authorList>
    </citation>
    <scope>NUCLEOTIDE SEQUENCE</scope>
    <source>
        <strain evidence="9">Race5_Kim</strain>
    </source>
</reference>
<keyword evidence="3 6" id="KW-1133">Transmembrane helix</keyword>
<dbReference type="InterPro" id="IPR051694">
    <property type="entry name" value="Immunoregulatory_rcpt-like"/>
</dbReference>
<feature type="region of interest" description="Disordered" evidence="5">
    <location>
        <begin position="188"/>
        <end position="208"/>
    </location>
</feature>
<keyword evidence="10" id="KW-1185">Reference proteome</keyword>
<evidence type="ECO:0000256" key="1">
    <source>
        <dbReference type="ARBA" id="ARBA00004167"/>
    </source>
</evidence>
<feature type="compositionally biased region" description="Low complexity" evidence="5">
    <location>
        <begin position="146"/>
        <end position="162"/>
    </location>
</feature>
<sequence>MPSTLRATTAYAAHTFTLLSLLTASAMAHAAPSLDDLGSMHMNDMQKRVPNGYLGCFSSSGSLDDLGSYMYQASGYCLEKCSGQAITALTGGDTCLCGDIAPSLGDKVDNSKCSINCNGYPVEKCGGDGFYTVYATDGQVGGVEYADGGSTSSSSSADGSTTEAPSSTGKPSVVSSTVAGGSTVIVTIQPTSDPQSTSSLDGGGGGGGDGGTNTAGIAAGVVVGVVAFAGLIAGLVFCIRRKKQKEAEEEFRQKNQVSDFMRGSNERKPPGTGYSGLSDQRLDPEAGARRNSVGSLADNQDYSRRILRVANPDSS</sequence>
<dbReference type="OMA" id="MTSIGCF"/>
<comment type="subcellular location">
    <subcellularLocation>
        <location evidence="1">Membrane</location>
        <topology evidence="1">Single-pass membrane protein</topology>
    </subcellularLocation>
</comment>
<gene>
    <name evidence="9" type="ORF">CLAFUR5_13146</name>
</gene>
<evidence type="ECO:0000256" key="2">
    <source>
        <dbReference type="ARBA" id="ARBA00022692"/>
    </source>
</evidence>
<evidence type="ECO:0000313" key="9">
    <source>
        <dbReference type="EMBL" id="UJO24000.1"/>
    </source>
</evidence>
<feature type="signal peptide" evidence="7">
    <location>
        <begin position="1"/>
        <end position="30"/>
    </location>
</feature>
<dbReference type="AlphaFoldDB" id="A0A9Q8PK66"/>
<dbReference type="RefSeq" id="XP_047768366.1">
    <property type="nucleotide sequence ID" value="XM_047912294.1"/>
</dbReference>
<dbReference type="OrthoDB" id="2019572at2759"/>
<dbReference type="EMBL" id="CP090173">
    <property type="protein sequence ID" value="UJO24000.1"/>
    <property type="molecule type" value="Genomic_DNA"/>
</dbReference>
<evidence type="ECO:0000313" key="10">
    <source>
        <dbReference type="Proteomes" id="UP000756132"/>
    </source>
</evidence>
<evidence type="ECO:0000256" key="6">
    <source>
        <dbReference type="SAM" id="Phobius"/>
    </source>
</evidence>
<protein>
    <recommendedName>
        <fullName evidence="8">WSC domain-containing protein</fullName>
    </recommendedName>
</protein>
<feature type="region of interest" description="Disordered" evidence="5">
    <location>
        <begin position="249"/>
        <end position="297"/>
    </location>
</feature>
<organism evidence="9 10">
    <name type="scientific">Passalora fulva</name>
    <name type="common">Tomato leaf mold</name>
    <name type="synonym">Cladosporium fulvum</name>
    <dbReference type="NCBI Taxonomy" id="5499"/>
    <lineage>
        <taxon>Eukaryota</taxon>
        <taxon>Fungi</taxon>
        <taxon>Dikarya</taxon>
        <taxon>Ascomycota</taxon>
        <taxon>Pezizomycotina</taxon>
        <taxon>Dothideomycetes</taxon>
        <taxon>Dothideomycetidae</taxon>
        <taxon>Mycosphaerellales</taxon>
        <taxon>Mycosphaerellaceae</taxon>
        <taxon>Fulvia</taxon>
    </lineage>
</organism>
<dbReference type="KEGG" id="ffu:CLAFUR5_13146"/>
<keyword evidence="2 6" id="KW-0812">Transmembrane</keyword>